<name>A0ABV7X7N0_9SPHN</name>
<evidence type="ECO:0000313" key="2">
    <source>
        <dbReference type="Proteomes" id="UP001595615"/>
    </source>
</evidence>
<accession>A0ABV7X7N0</accession>
<comment type="caution">
    <text evidence="1">The sequence shown here is derived from an EMBL/GenBank/DDBJ whole genome shotgun (WGS) entry which is preliminary data.</text>
</comment>
<dbReference type="Proteomes" id="UP001595615">
    <property type="component" value="Unassembled WGS sequence"/>
</dbReference>
<reference evidence="2" key="1">
    <citation type="journal article" date="2019" name="Int. J. Syst. Evol. Microbiol.">
        <title>The Global Catalogue of Microorganisms (GCM) 10K type strain sequencing project: providing services to taxonomists for standard genome sequencing and annotation.</title>
        <authorList>
            <consortium name="The Broad Institute Genomics Platform"/>
            <consortium name="The Broad Institute Genome Sequencing Center for Infectious Disease"/>
            <person name="Wu L."/>
            <person name="Ma J."/>
        </authorList>
    </citation>
    <scope>NUCLEOTIDE SEQUENCE [LARGE SCALE GENOMIC DNA]</scope>
    <source>
        <strain evidence="2">KCTC 42644</strain>
    </source>
</reference>
<evidence type="ECO:0000313" key="1">
    <source>
        <dbReference type="EMBL" id="MFC3711262.1"/>
    </source>
</evidence>
<gene>
    <name evidence="1" type="ORF">ACFOMD_01685</name>
</gene>
<organism evidence="1 2">
    <name type="scientific">Sphingoaurantiacus capsulatus</name>
    <dbReference type="NCBI Taxonomy" id="1771310"/>
    <lineage>
        <taxon>Bacteria</taxon>
        <taxon>Pseudomonadati</taxon>
        <taxon>Pseudomonadota</taxon>
        <taxon>Alphaproteobacteria</taxon>
        <taxon>Sphingomonadales</taxon>
        <taxon>Sphingosinicellaceae</taxon>
        <taxon>Sphingoaurantiacus</taxon>
    </lineage>
</organism>
<keyword evidence="2" id="KW-1185">Reference proteome</keyword>
<dbReference type="RefSeq" id="WP_380855832.1">
    <property type="nucleotide sequence ID" value="NZ_JBHRXV010000001.1"/>
</dbReference>
<sequence>MSTYLAAAAAALLTLTSTVPTKNQIIAMINAGLSGQGEEYDILSIRVRSANPSAKGDDGWICGSFTGNLADGTPVEARSYIANHAEMRIVFLPAKSFEGSDTYVEEQDEFFAAYEQLC</sequence>
<dbReference type="EMBL" id="JBHRXV010000001">
    <property type="protein sequence ID" value="MFC3711262.1"/>
    <property type="molecule type" value="Genomic_DNA"/>
</dbReference>
<protein>
    <submittedName>
        <fullName evidence="1">Uncharacterized protein</fullName>
    </submittedName>
</protein>
<proteinExistence type="predicted"/>